<evidence type="ECO:0000313" key="2">
    <source>
        <dbReference type="Proteomes" id="UP000029452"/>
    </source>
</evidence>
<evidence type="ECO:0008006" key="3">
    <source>
        <dbReference type="Google" id="ProtNLM"/>
    </source>
</evidence>
<gene>
    <name evidence="1" type="ORF">LptCag_1492</name>
</gene>
<proteinExistence type="predicted"/>
<organism evidence="1 2">
    <name type="scientific">Leptospirillum ferriphilum</name>
    <dbReference type="NCBI Taxonomy" id="178606"/>
    <lineage>
        <taxon>Bacteria</taxon>
        <taxon>Pseudomonadati</taxon>
        <taxon>Nitrospirota</taxon>
        <taxon>Nitrospiria</taxon>
        <taxon>Nitrospirales</taxon>
        <taxon>Nitrospiraceae</taxon>
        <taxon>Leptospirillum</taxon>
    </lineage>
</organism>
<protein>
    <recommendedName>
        <fullName evidence="3">Nucleotide modification associated domain-containing protein</fullName>
    </recommendedName>
</protein>
<dbReference type="AlphaFoldDB" id="A0A094WDR4"/>
<dbReference type="EMBL" id="JPGK01000005">
    <property type="protein sequence ID" value="KGA93782.1"/>
    <property type="molecule type" value="Genomic_DNA"/>
</dbReference>
<name>A0A094WDR4_9BACT</name>
<accession>A0A094WDR4</accession>
<sequence length="275" mass="32100">MKAFICVYRHKKPSNQEWIKTQEASLKNPDIQEFLDGYNQSFFDWGDDPGFFAALKQFKNPCLASWGVCRRDVRKQLCPGDFIIWFCAFQNSKSSVVDYFFIGCTTVSHVIKFEDRAESTVFESYKDFYNTLAICESGSPVQKETFYNYHKDWNKRIQSPYIVFSDDPSLSAVNLTDPNLVARKRDEDTDEQWLPDEFSQRLEKIIFKDLQIKRHLRTTHPQRPHRQIALHKSPLVLVRKDFSILVKTRDSILSLIKKDTIFPLNSSSSSPNFNG</sequence>
<dbReference type="PATRIC" id="fig|178606.4.peg.1495"/>
<reference evidence="1 2" key="1">
    <citation type="submission" date="2014-06" db="EMBL/GenBank/DDBJ databases">
        <title>Draft genome sequence of iron oxidizing acidophile Leptospirillum ferriphilum DSM14647.</title>
        <authorList>
            <person name="Cardenas J.P."/>
            <person name="Lazcano M."/>
            <person name="Ossandon F.J."/>
            <person name="Corbett M."/>
            <person name="Holmes D.S."/>
            <person name="Watkin E."/>
        </authorList>
    </citation>
    <scope>NUCLEOTIDE SEQUENCE [LARGE SCALE GENOMIC DNA]</scope>
    <source>
        <strain evidence="1 2">DSM 14647</strain>
    </source>
</reference>
<comment type="caution">
    <text evidence="1">The sequence shown here is derived from an EMBL/GenBank/DDBJ whole genome shotgun (WGS) entry which is preliminary data.</text>
</comment>
<dbReference type="Proteomes" id="UP000029452">
    <property type="component" value="Unassembled WGS sequence"/>
</dbReference>
<evidence type="ECO:0000313" key="1">
    <source>
        <dbReference type="EMBL" id="KGA93782.1"/>
    </source>
</evidence>